<feature type="compositionally biased region" description="Basic and acidic residues" evidence="1">
    <location>
        <begin position="853"/>
        <end position="871"/>
    </location>
</feature>
<gene>
    <name evidence="3" type="ORF">LSUE1_G007314</name>
</gene>
<evidence type="ECO:0000256" key="2">
    <source>
        <dbReference type="SAM" id="Phobius"/>
    </source>
</evidence>
<feature type="compositionally biased region" description="Basic and acidic residues" evidence="1">
    <location>
        <begin position="800"/>
        <end position="810"/>
    </location>
</feature>
<accession>A0A8T9CDQ7</accession>
<dbReference type="PANTHER" id="PTHR38426:SF1">
    <property type="entry name" value="MAINTENANCE OF TELOMERE CAPPING PROTEIN 4"/>
    <property type="match status" value="1"/>
</dbReference>
<keyword evidence="2" id="KW-1133">Transmembrane helix</keyword>
<evidence type="ECO:0000313" key="3">
    <source>
        <dbReference type="EMBL" id="TVY83312.1"/>
    </source>
</evidence>
<feature type="compositionally biased region" description="Basic and acidic residues" evidence="1">
    <location>
        <begin position="675"/>
        <end position="685"/>
    </location>
</feature>
<protein>
    <recommendedName>
        <fullName evidence="5">Maintenance of telomere capping protein 4</fullName>
    </recommendedName>
</protein>
<organism evidence="3 4">
    <name type="scientific">Lachnellula suecica</name>
    <dbReference type="NCBI Taxonomy" id="602035"/>
    <lineage>
        <taxon>Eukaryota</taxon>
        <taxon>Fungi</taxon>
        <taxon>Dikarya</taxon>
        <taxon>Ascomycota</taxon>
        <taxon>Pezizomycotina</taxon>
        <taxon>Leotiomycetes</taxon>
        <taxon>Helotiales</taxon>
        <taxon>Lachnaceae</taxon>
        <taxon>Lachnellula</taxon>
    </lineage>
</organism>
<feature type="region of interest" description="Disordered" evidence="1">
    <location>
        <begin position="552"/>
        <end position="633"/>
    </location>
</feature>
<dbReference type="OrthoDB" id="5402622at2759"/>
<feature type="region of interest" description="Disordered" evidence="1">
    <location>
        <begin position="152"/>
        <end position="182"/>
    </location>
</feature>
<feature type="region of interest" description="Disordered" evidence="1">
    <location>
        <begin position="401"/>
        <end position="525"/>
    </location>
</feature>
<reference evidence="3 4" key="1">
    <citation type="submission" date="2018-05" db="EMBL/GenBank/DDBJ databases">
        <title>Genome sequencing and assembly of the regulated plant pathogen Lachnellula willkommii and related sister species for the development of diagnostic species identification markers.</title>
        <authorList>
            <person name="Giroux E."/>
            <person name="Bilodeau G."/>
        </authorList>
    </citation>
    <scope>NUCLEOTIDE SEQUENCE [LARGE SCALE GENOMIC DNA]</scope>
    <source>
        <strain evidence="3 4">CBS 268.59</strain>
    </source>
</reference>
<dbReference type="PANTHER" id="PTHR38426">
    <property type="entry name" value="MAINTENANCE OF TELOMERE CAPPING PROTEIN 4"/>
    <property type="match status" value="1"/>
</dbReference>
<evidence type="ECO:0008006" key="5">
    <source>
        <dbReference type="Google" id="ProtNLM"/>
    </source>
</evidence>
<feature type="compositionally biased region" description="Basic and acidic residues" evidence="1">
    <location>
        <begin position="447"/>
        <end position="457"/>
    </location>
</feature>
<proteinExistence type="predicted"/>
<comment type="caution">
    <text evidence="3">The sequence shown here is derived from an EMBL/GenBank/DDBJ whole genome shotgun (WGS) entry which is preliminary data.</text>
</comment>
<feature type="compositionally biased region" description="Low complexity" evidence="1">
    <location>
        <begin position="1"/>
        <end position="25"/>
    </location>
</feature>
<feature type="transmembrane region" description="Helical" evidence="2">
    <location>
        <begin position="1131"/>
        <end position="1152"/>
    </location>
</feature>
<sequence>MADTGSPESSSAASKRSSSSFANDSLDVPKPSKTRSHRTRHSGGFLLAPEERDLKGKGHAKRHSNYSVGGSPLAAHVLTTRQDMGGDSTAEKEKDKGKDELDVDSAKIVNLALNLSESRRNAARRNISTPLPPAFGEGFAGGSLRQHLQQQRRVSRNVSPKPDRGERAVTASPRAAPGQKIQSPLQASFESAPEGGYQYHFSASTLARAEKAKNVIELMAQYRRLLQYVPPLKPQLERGTSDAGTAPVSPTSSAPTSRAVSEAGPAPRSLGREYNPLQYIRNRKVRSRNAKAIDGEVQGFGDLEKVSAWVDQVTKESSSDDCQAADCLIMPSFSRAADIAASPNSSPQASSGKSHAAPPKVKRPRIDWVTNPADMIADVFWLEQDDNKKIIEDRHGRRVFPKSTELRRPMSRRSEEPELLQTPGHNIKKEASAPDLRIDTQLPTFRSIKDDSEKHSDSATSRAKQKLRGVRDATRIHHGHNGSAHDRRQFMPSLSRSDSDSSESDAPRRLRRSRSGTAESSDRRTDILAKQMEEMLAQEAKEMGWSRIKEAPARRPVEAAESPKVSKNGQGRNKLISPTHSRSGSVVNTQDRSRRESLRTAAGSGRASLEVPGHRSRPSLEELDSTAPNSPETKASKLANAFIPSIAMDLSSPRGRHNSPTRTPLSRVKSKIRPAFRDHSHERSQSHVRIAETPTYGPQIASKEHTPESPDTADKRNRSISPVKKIISRRTDESTKAQRMTGSLRKGKTEESGIRGLFKGTRNPVSRVSDFLWKTKEPSAGHGTSSGFSTDESDVEDIKTVPIKIERTSRDSSAGFEEDDIDAILPGQEKPSYLKDMPTFTSPFEPRGRPTRTRSDQVKSDKDFEAREERRKASRATLLDPTPRIDVHNASPTSSPDTGLGHRFTRDSSVSDLESRRDSFAPGVQGADARLNAILGIPGKRRNALPITGLSNLETTHESPRQRQWSISDRGVSLHRGPMTKREIARIRALLLSSGIKAKEISRRAAEPKDLSDDAIYADVAALAPDAINPVPKSQEHILAARILSNDIQLSSRMWQSTADTFVNDTMSTLLSNLEGLCANLADNLAPSVRKAADEADEVSKDLVTNQTLQVKRVTDTIEKMTRRRRRRFRWLRRGGWVMVEWALVGVMWYVWFMVVLARVVMGAWEGCGEQFALVALVVGWLDLFVVEGKVCLFGL</sequence>
<feature type="compositionally biased region" description="Low complexity" evidence="1">
    <location>
        <begin position="245"/>
        <end position="261"/>
    </location>
</feature>
<feature type="compositionally biased region" description="Basic and acidic residues" evidence="1">
    <location>
        <begin position="702"/>
        <end position="717"/>
    </location>
</feature>
<feature type="region of interest" description="Disordered" evidence="1">
    <location>
        <begin position="776"/>
        <end position="795"/>
    </location>
</feature>
<feature type="region of interest" description="Disordered" evidence="1">
    <location>
        <begin position="647"/>
        <end position="761"/>
    </location>
</feature>
<feature type="compositionally biased region" description="Basic and acidic residues" evidence="1">
    <location>
        <begin position="427"/>
        <end position="438"/>
    </location>
</feature>
<feature type="compositionally biased region" description="Basic residues" evidence="1">
    <location>
        <begin position="32"/>
        <end position="41"/>
    </location>
</feature>
<feature type="region of interest" description="Disordered" evidence="1">
    <location>
        <begin position="339"/>
        <end position="366"/>
    </location>
</feature>
<evidence type="ECO:0000313" key="4">
    <source>
        <dbReference type="Proteomes" id="UP000469558"/>
    </source>
</evidence>
<dbReference type="Proteomes" id="UP000469558">
    <property type="component" value="Unassembled WGS sequence"/>
</dbReference>
<evidence type="ECO:0000256" key="1">
    <source>
        <dbReference type="SAM" id="MobiDB-lite"/>
    </source>
</evidence>
<feature type="compositionally biased region" description="Basic and acidic residues" evidence="1">
    <location>
        <begin position="404"/>
        <end position="416"/>
    </location>
</feature>
<feature type="region of interest" description="Disordered" evidence="1">
    <location>
        <begin position="800"/>
        <end position="921"/>
    </location>
</feature>
<feature type="compositionally biased region" description="Basic and acidic residues" evidence="1">
    <location>
        <begin position="89"/>
        <end position="100"/>
    </location>
</feature>
<keyword evidence="2" id="KW-0812">Transmembrane</keyword>
<dbReference type="AlphaFoldDB" id="A0A8T9CDQ7"/>
<feature type="compositionally biased region" description="Polar residues" evidence="1">
    <location>
        <begin position="565"/>
        <end position="590"/>
    </location>
</feature>
<keyword evidence="4" id="KW-1185">Reference proteome</keyword>
<feature type="region of interest" description="Disordered" evidence="1">
    <location>
        <begin position="1"/>
        <end position="101"/>
    </location>
</feature>
<dbReference type="EMBL" id="QGMK01000205">
    <property type="protein sequence ID" value="TVY83312.1"/>
    <property type="molecule type" value="Genomic_DNA"/>
</dbReference>
<name>A0A8T9CDQ7_9HELO</name>
<feature type="region of interest" description="Disordered" evidence="1">
    <location>
        <begin position="236"/>
        <end position="275"/>
    </location>
</feature>
<keyword evidence="2" id="KW-0472">Membrane</keyword>
<feature type="compositionally biased region" description="Low complexity" evidence="1">
    <location>
        <begin position="340"/>
        <end position="354"/>
    </location>
</feature>
<dbReference type="InterPro" id="IPR038769">
    <property type="entry name" value="MTC4"/>
</dbReference>